<feature type="domain" description="Cytidyltransferase-like" evidence="10">
    <location>
        <begin position="4"/>
        <end position="136"/>
    </location>
</feature>
<feature type="binding site" evidence="9">
    <location>
        <position position="8"/>
    </location>
    <ligand>
        <name>substrate</name>
    </ligand>
</feature>
<dbReference type="PANTHER" id="PTHR21342">
    <property type="entry name" value="PHOSPHOPANTETHEINE ADENYLYLTRANSFERASE"/>
    <property type="match status" value="1"/>
</dbReference>
<dbReference type="Proteomes" id="UP000265715">
    <property type="component" value="Unassembled WGS sequence"/>
</dbReference>
<comment type="caution">
    <text evidence="11">The sequence shown here is derived from an EMBL/GenBank/DDBJ whole genome shotgun (WGS) entry which is preliminary data.</text>
</comment>
<evidence type="ECO:0000256" key="2">
    <source>
        <dbReference type="ARBA" id="ARBA00022679"/>
    </source>
</evidence>
<keyword evidence="2 9" id="KW-0808">Transferase</keyword>
<proteinExistence type="inferred from homology"/>
<feature type="binding site" evidence="9">
    <location>
        <position position="16"/>
    </location>
    <ligand>
        <name>ATP</name>
        <dbReference type="ChEBI" id="CHEBI:30616"/>
    </ligand>
</feature>
<comment type="similarity">
    <text evidence="9">Belongs to the bacterial CoaD family.</text>
</comment>
<evidence type="ECO:0000256" key="7">
    <source>
        <dbReference type="ARBA" id="ARBA00022993"/>
    </source>
</evidence>
<evidence type="ECO:0000313" key="12">
    <source>
        <dbReference type="Proteomes" id="UP000265715"/>
    </source>
</evidence>
<feature type="site" description="Transition state stabilizer" evidence="9">
    <location>
        <position position="16"/>
    </location>
</feature>
<comment type="cofactor">
    <cofactor evidence="9">
        <name>Mg(2+)</name>
        <dbReference type="ChEBI" id="CHEBI:18420"/>
    </cofactor>
</comment>
<dbReference type="NCBIfam" id="TIGR00125">
    <property type="entry name" value="cyt_tran_rel"/>
    <property type="match status" value="1"/>
</dbReference>
<evidence type="ECO:0000259" key="10">
    <source>
        <dbReference type="Pfam" id="PF01467"/>
    </source>
</evidence>
<evidence type="ECO:0000256" key="4">
    <source>
        <dbReference type="ARBA" id="ARBA00022741"/>
    </source>
</evidence>
<keyword evidence="7 9" id="KW-0173">Coenzyme A biosynthesis</keyword>
<keyword evidence="6 9" id="KW-0460">Magnesium</keyword>
<evidence type="ECO:0000256" key="1">
    <source>
        <dbReference type="ARBA" id="ARBA00022490"/>
    </source>
</evidence>
<comment type="pathway">
    <text evidence="9">Cofactor biosynthesis; coenzyme A biosynthesis; CoA from (R)-pantothenate: step 4/5.</text>
</comment>
<dbReference type="PRINTS" id="PR01020">
    <property type="entry name" value="LPSBIOSNTHSS"/>
</dbReference>
<feature type="binding site" evidence="9">
    <location>
        <begin position="91"/>
        <end position="93"/>
    </location>
    <ligand>
        <name>ATP</name>
        <dbReference type="ChEBI" id="CHEBI:30616"/>
    </ligand>
</feature>
<evidence type="ECO:0000256" key="6">
    <source>
        <dbReference type="ARBA" id="ARBA00022842"/>
    </source>
</evidence>
<dbReference type="CDD" id="cd02163">
    <property type="entry name" value="PPAT"/>
    <property type="match status" value="1"/>
</dbReference>
<keyword evidence="12" id="KW-1185">Reference proteome</keyword>
<protein>
    <recommendedName>
        <fullName evidence="9">Phosphopantetheine adenylyltransferase</fullName>
        <ecNumber evidence="9">2.7.7.3</ecNumber>
    </recommendedName>
    <alternativeName>
        <fullName evidence="9">Dephospho-CoA pyrophosphorylase</fullName>
    </alternativeName>
    <alternativeName>
        <fullName evidence="9">Pantetheine-phosphate adenylyltransferase</fullName>
        <shortName evidence="9">PPAT</shortName>
    </alternativeName>
</protein>
<evidence type="ECO:0000256" key="8">
    <source>
        <dbReference type="ARBA" id="ARBA00029346"/>
    </source>
</evidence>
<dbReference type="UniPathway" id="UPA00241">
    <property type="reaction ID" value="UER00355"/>
</dbReference>
<dbReference type="OrthoDB" id="9806661at2"/>
<dbReference type="Pfam" id="PF01467">
    <property type="entry name" value="CTP_transf_like"/>
    <property type="match status" value="1"/>
</dbReference>
<dbReference type="PANTHER" id="PTHR21342:SF1">
    <property type="entry name" value="PHOSPHOPANTETHEINE ADENYLYLTRANSFERASE"/>
    <property type="match status" value="1"/>
</dbReference>
<dbReference type="EC" id="2.7.7.3" evidence="9"/>
<reference evidence="11 12" key="1">
    <citation type="submission" date="2018-08" db="EMBL/GenBank/DDBJ databases">
        <title>Meiothermus terrae DSM 26712 genome sequencing project.</title>
        <authorList>
            <person name="Da Costa M.S."/>
            <person name="Albuquerque L."/>
            <person name="Raposo P."/>
            <person name="Froufe H.J.C."/>
            <person name="Barroso C.S."/>
            <person name="Egas C."/>
        </authorList>
    </citation>
    <scope>NUCLEOTIDE SEQUENCE [LARGE SCALE GENOMIC DNA]</scope>
    <source>
        <strain evidence="11 12">DSM 26712</strain>
    </source>
</reference>
<dbReference type="InterPro" id="IPR001980">
    <property type="entry name" value="PPAT"/>
</dbReference>
<evidence type="ECO:0000256" key="3">
    <source>
        <dbReference type="ARBA" id="ARBA00022695"/>
    </source>
</evidence>
<feature type="binding site" evidence="9">
    <location>
        <position position="76"/>
    </location>
    <ligand>
        <name>substrate</name>
    </ligand>
</feature>
<dbReference type="Gene3D" id="3.40.50.620">
    <property type="entry name" value="HUPs"/>
    <property type="match status" value="1"/>
</dbReference>
<dbReference type="AlphaFoldDB" id="A0A399EUQ8"/>
<keyword evidence="3 9" id="KW-0548">Nucleotidyltransferase</keyword>
<feature type="binding site" evidence="9">
    <location>
        <position position="40"/>
    </location>
    <ligand>
        <name>substrate</name>
    </ligand>
</feature>
<dbReference type="GO" id="GO:0015937">
    <property type="term" value="P:coenzyme A biosynthetic process"/>
    <property type="evidence" value="ECO:0007669"/>
    <property type="project" value="UniProtKB-UniRule"/>
</dbReference>
<feature type="binding site" evidence="9">
    <location>
        <position position="101"/>
    </location>
    <ligand>
        <name>ATP</name>
        <dbReference type="ChEBI" id="CHEBI:30616"/>
    </ligand>
</feature>
<evidence type="ECO:0000256" key="9">
    <source>
        <dbReference type="HAMAP-Rule" id="MF_00151"/>
    </source>
</evidence>
<keyword evidence="5 9" id="KW-0067">ATP-binding</keyword>
<organism evidence="11 12">
    <name type="scientific">Calidithermus terrae</name>
    <dbReference type="NCBI Taxonomy" id="1408545"/>
    <lineage>
        <taxon>Bacteria</taxon>
        <taxon>Thermotogati</taxon>
        <taxon>Deinococcota</taxon>
        <taxon>Deinococci</taxon>
        <taxon>Thermales</taxon>
        <taxon>Thermaceae</taxon>
        <taxon>Calidithermus</taxon>
    </lineage>
</organism>
<dbReference type="RefSeq" id="WP_119314380.1">
    <property type="nucleotide sequence ID" value="NZ_QXDL01000036.1"/>
</dbReference>
<feature type="binding site" evidence="9">
    <location>
        <begin position="8"/>
        <end position="9"/>
    </location>
    <ligand>
        <name>ATP</name>
        <dbReference type="ChEBI" id="CHEBI:30616"/>
    </ligand>
</feature>
<dbReference type="GO" id="GO:0005737">
    <property type="term" value="C:cytoplasm"/>
    <property type="evidence" value="ECO:0007669"/>
    <property type="project" value="UniProtKB-SubCell"/>
</dbReference>
<keyword evidence="4 9" id="KW-0547">Nucleotide-binding</keyword>
<comment type="function">
    <text evidence="9">Reversibly transfers an adenylyl group from ATP to 4'-phosphopantetheine, yielding dephospho-CoA (dPCoA) and pyrophosphate.</text>
</comment>
<evidence type="ECO:0000313" key="11">
    <source>
        <dbReference type="EMBL" id="RIH87343.1"/>
    </source>
</evidence>
<dbReference type="GO" id="GO:0005524">
    <property type="term" value="F:ATP binding"/>
    <property type="evidence" value="ECO:0007669"/>
    <property type="project" value="UniProtKB-KW"/>
</dbReference>
<dbReference type="InterPro" id="IPR014729">
    <property type="entry name" value="Rossmann-like_a/b/a_fold"/>
</dbReference>
<keyword evidence="1 9" id="KW-0963">Cytoplasm</keyword>
<dbReference type="EMBL" id="QXDL01000036">
    <property type="protein sequence ID" value="RIH87343.1"/>
    <property type="molecule type" value="Genomic_DNA"/>
</dbReference>
<comment type="catalytic activity">
    <reaction evidence="8 9">
        <text>(R)-4'-phosphopantetheine + ATP + H(+) = 3'-dephospho-CoA + diphosphate</text>
        <dbReference type="Rhea" id="RHEA:19801"/>
        <dbReference type="ChEBI" id="CHEBI:15378"/>
        <dbReference type="ChEBI" id="CHEBI:30616"/>
        <dbReference type="ChEBI" id="CHEBI:33019"/>
        <dbReference type="ChEBI" id="CHEBI:57328"/>
        <dbReference type="ChEBI" id="CHEBI:61723"/>
        <dbReference type="EC" id="2.7.7.3"/>
    </reaction>
</comment>
<dbReference type="GO" id="GO:0004595">
    <property type="term" value="F:pantetheine-phosphate adenylyltransferase activity"/>
    <property type="evidence" value="ECO:0007669"/>
    <property type="project" value="UniProtKB-UniRule"/>
</dbReference>
<comment type="subunit">
    <text evidence="9">Homohexamer.</text>
</comment>
<comment type="subcellular location">
    <subcellularLocation>
        <location evidence="9">Cytoplasm</location>
    </subcellularLocation>
</comment>
<gene>
    <name evidence="9 11" type="primary">coaD</name>
    <name evidence="11" type="ORF">Mterra_01211</name>
</gene>
<feature type="binding site" evidence="9">
    <location>
        <begin position="126"/>
        <end position="132"/>
    </location>
    <ligand>
        <name>ATP</name>
        <dbReference type="ChEBI" id="CHEBI:30616"/>
    </ligand>
</feature>
<dbReference type="SUPFAM" id="SSF52374">
    <property type="entry name" value="Nucleotidylyl transferase"/>
    <property type="match status" value="1"/>
</dbReference>
<name>A0A399EUQ8_9DEIN</name>
<sequence>MHVVYPGSFDPLHNGHLDVIRRASRLFDRVTVAVLENPSKRGQQLFSAEERAHIIRDAVGQANLGNVEVRTFQGLLVEFLKAIDSKVIVKGLRAVSDYEYELQMAHLNRQFPPHAETLFIMAATRWSFISSTMVKEIARYGGDVSEMVPPATLEALLYKQQQ</sequence>
<feature type="binding site" evidence="9">
    <location>
        <position position="90"/>
    </location>
    <ligand>
        <name>substrate</name>
    </ligand>
</feature>
<dbReference type="HAMAP" id="MF_00151">
    <property type="entry name" value="PPAT_bact"/>
    <property type="match status" value="1"/>
</dbReference>
<dbReference type="InterPro" id="IPR004821">
    <property type="entry name" value="Cyt_trans-like"/>
</dbReference>
<dbReference type="NCBIfam" id="TIGR01510">
    <property type="entry name" value="coaD_prev_kdtB"/>
    <property type="match status" value="1"/>
</dbReference>
<accession>A0A399EUQ8</accession>
<evidence type="ECO:0000256" key="5">
    <source>
        <dbReference type="ARBA" id="ARBA00022840"/>
    </source>
</evidence>